<dbReference type="SUPFAM" id="SSF52540">
    <property type="entry name" value="P-loop containing nucleoside triphosphate hydrolases"/>
    <property type="match status" value="1"/>
</dbReference>
<dbReference type="PANTHER" id="PTHR43394">
    <property type="entry name" value="ATP-DEPENDENT PERMEASE MDL1, MITOCHONDRIAL"/>
    <property type="match status" value="1"/>
</dbReference>
<dbReference type="InterPro" id="IPR027417">
    <property type="entry name" value="P-loop_NTPase"/>
</dbReference>
<sequence length="103" mass="11251">SGGQLQRIVIARAILRDPAILIFDEAMSQVDAESESRINEALAGLMQNRTCFVIAHRFSTVVSADSIVVLDEGKIVAQGKHAELMQSCDLYKSLYETQIVAAN</sequence>
<comment type="caution">
    <text evidence="2">The sequence shown here is derived from an EMBL/GenBank/DDBJ whole genome shotgun (WGS) entry which is preliminary data.</text>
</comment>
<protein>
    <recommendedName>
        <fullName evidence="1">ABC transporter domain-containing protein</fullName>
    </recommendedName>
</protein>
<feature type="domain" description="ABC transporter" evidence="1">
    <location>
        <begin position="1"/>
        <end position="27"/>
    </location>
</feature>
<dbReference type="InterPro" id="IPR003439">
    <property type="entry name" value="ABC_transporter-like_ATP-bd"/>
</dbReference>
<dbReference type="GO" id="GO:0015421">
    <property type="term" value="F:ABC-type oligopeptide transporter activity"/>
    <property type="evidence" value="ECO:0007669"/>
    <property type="project" value="TreeGrafter"/>
</dbReference>
<dbReference type="GO" id="GO:0016887">
    <property type="term" value="F:ATP hydrolysis activity"/>
    <property type="evidence" value="ECO:0007669"/>
    <property type="project" value="InterPro"/>
</dbReference>
<evidence type="ECO:0000259" key="1">
    <source>
        <dbReference type="Pfam" id="PF00005"/>
    </source>
</evidence>
<feature type="non-terminal residue" evidence="2">
    <location>
        <position position="1"/>
    </location>
</feature>
<dbReference type="Pfam" id="PF00005">
    <property type="entry name" value="ABC_tran"/>
    <property type="match status" value="1"/>
</dbReference>
<gene>
    <name evidence="2" type="ORF">LCGC14_2191420</name>
</gene>
<dbReference type="PANTHER" id="PTHR43394:SF1">
    <property type="entry name" value="ATP-BINDING CASSETTE SUB-FAMILY B MEMBER 10, MITOCHONDRIAL"/>
    <property type="match status" value="1"/>
</dbReference>
<evidence type="ECO:0000313" key="2">
    <source>
        <dbReference type="EMBL" id="KKL61824.1"/>
    </source>
</evidence>
<dbReference type="AlphaFoldDB" id="A0A0F9DJM0"/>
<dbReference type="InterPro" id="IPR039421">
    <property type="entry name" value="Type_1_exporter"/>
</dbReference>
<accession>A0A0F9DJM0</accession>
<name>A0A0F9DJM0_9ZZZZ</name>
<dbReference type="GO" id="GO:0005524">
    <property type="term" value="F:ATP binding"/>
    <property type="evidence" value="ECO:0007669"/>
    <property type="project" value="InterPro"/>
</dbReference>
<reference evidence="2" key="1">
    <citation type="journal article" date="2015" name="Nature">
        <title>Complex archaea that bridge the gap between prokaryotes and eukaryotes.</title>
        <authorList>
            <person name="Spang A."/>
            <person name="Saw J.H."/>
            <person name="Jorgensen S.L."/>
            <person name="Zaremba-Niedzwiedzka K."/>
            <person name="Martijn J."/>
            <person name="Lind A.E."/>
            <person name="van Eijk R."/>
            <person name="Schleper C."/>
            <person name="Guy L."/>
            <person name="Ettema T.J."/>
        </authorList>
    </citation>
    <scope>NUCLEOTIDE SEQUENCE</scope>
</reference>
<dbReference type="EMBL" id="LAZR01028695">
    <property type="protein sequence ID" value="KKL61824.1"/>
    <property type="molecule type" value="Genomic_DNA"/>
</dbReference>
<proteinExistence type="predicted"/>
<organism evidence="2">
    <name type="scientific">marine sediment metagenome</name>
    <dbReference type="NCBI Taxonomy" id="412755"/>
    <lineage>
        <taxon>unclassified sequences</taxon>
        <taxon>metagenomes</taxon>
        <taxon>ecological metagenomes</taxon>
    </lineage>
</organism>
<dbReference type="Gene3D" id="3.40.50.300">
    <property type="entry name" value="P-loop containing nucleotide triphosphate hydrolases"/>
    <property type="match status" value="1"/>
</dbReference>